<protein>
    <recommendedName>
        <fullName evidence="3">Lipoprotein</fullName>
    </recommendedName>
</protein>
<sequence>MKKYLLILALIFAGCSTKHFEPEKVYEKNLNETTQNKKLSDYTYKHLTFVKTKGFFKEKKEYFDENGKSLGEFIKINDDLAANGDKLLIISQKKVVKLPNLVYSATKKGNYIAVVFEDNEYGIYDLEKKTLVFKNSDDGMIEGRYIHASPIFYNDLVLFPLLTGNVAVVDLNKKQFIRNLIISEKNINDNVIFLKIVNDRLFMATPHALVLFNPNFLIHYDDDIKYVINNGSYLYIFTIDGRVVKLDTDLKKIKEIKLPYASFSLPSVCNGKIYTVEYEDYLIEIDKNLNYKVYEGDFDTDEPLKIQNCKIYNDNKVFVIE</sequence>
<dbReference type="InterPro" id="IPR015943">
    <property type="entry name" value="WD40/YVTN_repeat-like_dom_sf"/>
</dbReference>
<proteinExistence type="predicted"/>
<name>A0A292YFW3_9BACT</name>
<dbReference type="InterPro" id="IPR036322">
    <property type="entry name" value="WD40_repeat_dom_sf"/>
</dbReference>
<dbReference type="Proteomes" id="UP000217944">
    <property type="component" value="Unassembled WGS sequence"/>
</dbReference>
<dbReference type="SUPFAM" id="SSF50978">
    <property type="entry name" value="WD40 repeat-like"/>
    <property type="match status" value="1"/>
</dbReference>
<reference evidence="1 2" key="1">
    <citation type="journal article" date="2017" name="Syst. Appl. Microbiol.">
        <title>Lebetimonas natsushimae sp. nov., a novel strictly anaerobic, moderately thermophilic chemoautotroph isolated from a deep-sea hydrothermal vent polychaete nest in the Mid-Okinawa Trough.</title>
        <authorList>
            <person name="Nagata R."/>
            <person name="Takaki Y."/>
            <person name="Tame A."/>
            <person name="Nunoura T."/>
            <person name="Muto H."/>
            <person name="Mino S."/>
            <person name="Sawayama S."/>
            <person name="Takai K."/>
            <person name="Nakagawa S."/>
        </authorList>
    </citation>
    <scope>NUCLEOTIDE SEQUENCE [LARGE SCALE GENOMIC DNA]</scope>
    <source>
        <strain evidence="1 2">HS1857</strain>
    </source>
</reference>
<evidence type="ECO:0000313" key="1">
    <source>
        <dbReference type="EMBL" id="GAX87963.1"/>
    </source>
</evidence>
<dbReference type="EMBL" id="BDME01000002">
    <property type="protein sequence ID" value="GAX87963.1"/>
    <property type="molecule type" value="Genomic_DNA"/>
</dbReference>
<comment type="caution">
    <text evidence="1">The sequence shown here is derived from an EMBL/GenBank/DDBJ whole genome shotgun (WGS) entry which is preliminary data.</text>
</comment>
<dbReference type="Gene3D" id="2.130.10.10">
    <property type="entry name" value="YVTN repeat-like/Quinoprotein amine dehydrogenase"/>
    <property type="match status" value="1"/>
</dbReference>
<organism evidence="1 2">
    <name type="scientific">Lebetimonas natsushimae</name>
    <dbReference type="NCBI Taxonomy" id="1936991"/>
    <lineage>
        <taxon>Bacteria</taxon>
        <taxon>Pseudomonadati</taxon>
        <taxon>Campylobacterota</taxon>
        <taxon>Epsilonproteobacteria</taxon>
        <taxon>Nautiliales</taxon>
        <taxon>Nautiliaceae</taxon>
        <taxon>Lebetimonas</taxon>
    </lineage>
</organism>
<dbReference type="PROSITE" id="PS51257">
    <property type="entry name" value="PROKAR_LIPOPROTEIN"/>
    <property type="match status" value="1"/>
</dbReference>
<evidence type="ECO:0008006" key="3">
    <source>
        <dbReference type="Google" id="ProtNLM"/>
    </source>
</evidence>
<evidence type="ECO:0000313" key="2">
    <source>
        <dbReference type="Proteomes" id="UP000217944"/>
    </source>
</evidence>
<dbReference type="OrthoDB" id="5328932at2"/>
<dbReference type="AlphaFoldDB" id="A0A292YFW3"/>
<accession>A0A292YFW3</accession>
<keyword evidence="2" id="KW-1185">Reference proteome</keyword>
<gene>
    <name evidence="1" type="ORF">LNAT_P1260</name>
</gene>
<dbReference type="RefSeq" id="WP_096259542.1">
    <property type="nucleotide sequence ID" value="NZ_BDME01000002.1"/>
</dbReference>